<gene>
    <name evidence="1" type="ORF">GCK32_009611</name>
</gene>
<dbReference type="EMBL" id="WIXE01011749">
    <property type="protein sequence ID" value="KAK5976526.1"/>
    <property type="molecule type" value="Genomic_DNA"/>
</dbReference>
<evidence type="ECO:0000313" key="1">
    <source>
        <dbReference type="EMBL" id="KAK5976526.1"/>
    </source>
</evidence>
<comment type="caution">
    <text evidence="1">The sequence shown here is derived from an EMBL/GenBank/DDBJ whole genome shotgun (WGS) entry which is preliminary data.</text>
</comment>
<proteinExistence type="predicted"/>
<keyword evidence="2" id="KW-1185">Reference proteome</keyword>
<sequence length="347" mass="39125">MLLTSTVSQRLNQADERAVILGILADAKQEIQWDKDCSSILEGIIANFNKIVKYITQNEVSSYVDTCFTAANPLYAVPVLALGLSSPDSVDRVIYWLTLSIRDALERALKDASKARIDDFIYHKYSELVTSLVFLREKILNVTNKDRTHYRTPESLRVIESSFCSALTAALQHVYDSVVAGKDVDLRVLSLFIAKSRTIVIMETTLLRYIVKWLCSQEESAIWDRIAQRIFTDNSIGTRDAEALIVEVASSASKADDLMRCFGLSIRRNPIVHRICCTKLFLQRVCEPSLVLVLADYLHTAATMESYVEAIKAAVSIWSDVSHVRYVAVEQQMHLTRVILGLGRWIT</sequence>
<protein>
    <submittedName>
        <fullName evidence="1">Uncharacterized protein</fullName>
    </submittedName>
</protein>
<organism evidence="1 2">
    <name type="scientific">Trichostrongylus colubriformis</name>
    <name type="common">Black scour worm</name>
    <dbReference type="NCBI Taxonomy" id="6319"/>
    <lineage>
        <taxon>Eukaryota</taxon>
        <taxon>Metazoa</taxon>
        <taxon>Ecdysozoa</taxon>
        <taxon>Nematoda</taxon>
        <taxon>Chromadorea</taxon>
        <taxon>Rhabditida</taxon>
        <taxon>Rhabditina</taxon>
        <taxon>Rhabditomorpha</taxon>
        <taxon>Strongyloidea</taxon>
        <taxon>Trichostrongylidae</taxon>
        <taxon>Trichostrongylus</taxon>
    </lineage>
</organism>
<name>A0AAN8FC52_TRICO</name>
<accession>A0AAN8FC52</accession>
<dbReference type="AlphaFoldDB" id="A0AAN8FC52"/>
<reference evidence="1 2" key="1">
    <citation type="submission" date="2019-10" db="EMBL/GenBank/DDBJ databases">
        <title>Assembly and Annotation for the nematode Trichostrongylus colubriformis.</title>
        <authorList>
            <person name="Martin J."/>
        </authorList>
    </citation>
    <scope>NUCLEOTIDE SEQUENCE [LARGE SCALE GENOMIC DNA]</scope>
    <source>
        <strain evidence="1">G859</strain>
        <tissue evidence="1">Whole worm</tissue>
    </source>
</reference>
<evidence type="ECO:0000313" key="2">
    <source>
        <dbReference type="Proteomes" id="UP001331761"/>
    </source>
</evidence>
<dbReference type="Proteomes" id="UP001331761">
    <property type="component" value="Unassembled WGS sequence"/>
</dbReference>